<evidence type="ECO:0000313" key="2">
    <source>
        <dbReference type="EMBL" id="OUZ39641.1"/>
    </source>
</evidence>
<dbReference type="PANTHER" id="PTHR30050">
    <property type="entry name" value="CHROMOSOMAL REPLICATION INITIATOR PROTEIN DNAA"/>
    <property type="match status" value="1"/>
</dbReference>
<dbReference type="SMART" id="SM00382">
    <property type="entry name" value="AAA"/>
    <property type="match status" value="1"/>
</dbReference>
<accession>A0ABX3ZJ83</accession>
<name>A0ABX3ZJ83_9BACL</name>
<dbReference type="Pfam" id="PF01695">
    <property type="entry name" value="IstB_IS21"/>
    <property type="match status" value="1"/>
</dbReference>
<dbReference type="EMBL" id="NHNT01000002">
    <property type="protein sequence ID" value="OUZ39641.1"/>
    <property type="molecule type" value="Genomic_DNA"/>
</dbReference>
<feature type="domain" description="AAA+ ATPase" evidence="1">
    <location>
        <begin position="169"/>
        <end position="306"/>
    </location>
</feature>
<dbReference type="InterPro" id="IPR002611">
    <property type="entry name" value="IstB_ATP-bd"/>
</dbReference>
<dbReference type="InterPro" id="IPR027417">
    <property type="entry name" value="P-loop_NTPase"/>
</dbReference>
<dbReference type="Gene3D" id="3.40.50.300">
    <property type="entry name" value="P-loop containing nucleotide triphosphate hydrolases"/>
    <property type="match status" value="1"/>
</dbReference>
<comment type="caution">
    <text evidence="2">The sequence shown here is derived from an EMBL/GenBank/DDBJ whole genome shotgun (WGS) entry which is preliminary data.</text>
</comment>
<dbReference type="PANTHER" id="PTHR30050:SF8">
    <property type="entry name" value="PRIMOSOMAL PROTEIN DNAI"/>
    <property type="match status" value="1"/>
</dbReference>
<evidence type="ECO:0000313" key="3">
    <source>
        <dbReference type="Proteomes" id="UP000196594"/>
    </source>
</evidence>
<dbReference type="SUPFAM" id="SSF52540">
    <property type="entry name" value="P-loop containing nucleoside triphosphate hydrolases"/>
    <property type="match status" value="1"/>
</dbReference>
<keyword evidence="3" id="KW-1185">Reference proteome</keyword>
<dbReference type="CDD" id="cd00009">
    <property type="entry name" value="AAA"/>
    <property type="match status" value="1"/>
</dbReference>
<organism evidence="2 3">
    <name type="scientific">Solibacillus kalamii</name>
    <dbReference type="NCBI Taxonomy" id="1748298"/>
    <lineage>
        <taxon>Bacteria</taxon>
        <taxon>Bacillati</taxon>
        <taxon>Bacillota</taxon>
        <taxon>Bacilli</taxon>
        <taxon>Bacillales</taxon>
        <taxon>Caryophanaceae</taxon>
        <taxon>Solibacillus</taxon>
    </lineage>
</organism>
<dbReference type="InterPro" id="IPR009928">
    <property type="entry name" value="DnaI_N"/>
</dbReference>
<dbReference type="Proteomes" id="UP000196594">
    <property type="component" value="Unassembled WGS sequence"/>
</dbReference>
<gene>
    <name evidence="2" type="ORF">CBM15_03805</name>
</gene>
<proteinExistence type="predicted"/>
<dbReference type="InterPro" id="IPR003593">
    <property type="entry name" value="AAA+_ATPase"/>
</dbReference>
<dbReference type="NCBIfam" id="NF006505">
    <property type="entry name" value="PRK08939.1"/>
    <property type="match status" value="1"/>
</dbReference>
<dbReference type="RefSeq" id="WP_008407732.1">
    <property type="nucleotide sequence ID" value="NZ_JAFBEY010000001.1"/>
</dbReference>
<protein>
    <submittedName>
        <fullName evidence="2">Primosomal protein DnaI</fullName>
    </submittedName>
</protein>
<evidence type="ECO:0000259" key="1">
    <source>
        <dbReference type="SMART" id="SM00382"/>
    </source>
</evidence>
<reference evidence="2 3" key="1">
    <citation type="journal article" date="2017" name="Int. J. Syst. Evol. Microbiol.">
        <title>Solibacillus kalamii sp. nov., isolated from a high-efficiency particulate arrestance filter system used in the International Space Station.</title>
        <authorList>
            <person name="Checinska Sielaff A."/>
            <person name="Kumar R.M."/>
            <person name="Pal D."/>
            <person name="Mayilraj S."/>
            <person name="Venkateswaran K."/>
        </authorList>
    </citation>
    <scope>NUCLEOTIDE SEQUENCE [LARGE SCALE GENOMIC DNA]</scope>
    <source>
        <strain evidence="2 3">ISSFR-015</strain>
    </source>
</reference>
<sequence>MIKKQVSTIEPIKDSLNKINIPSFEQKYNELKNRVLSHPSVQQFMNDHNMTENSAVIQYGMTTLFEFVEQKHTCCGAGSTSQCQNFYKGHVPQLMLSNGQINIIYRKCEQMLKEDDQRELASMMKTMYMPKDVLNADFNEMDMNDNSRMAATQFMVEFRKQYRETKELPAKGLYLYGTFGVGKTYILGAIANALSKERIQTLLVYMPEFIRELKSSVTEGSIEQKIDFVKKVPVLMLDDVGSEPISTWTRDEIIGSILHYRMAEKLPTFISSNFNYKQLEEQWAVTEHGAIDEMKSGRILQRVQALTTPLEITGTNRRK</sequence>
<dbReference type="Pfam" id="PF07319">
    <property type="entry name" value="DnaI_N"/>
    <property type="match status" value="1"/>
</dbReference>